<comment type="catalytic activity">
    <reaction evidence="1">
        <text>ATP + protein L-histidine = ADP + protein N-phospho-L-histidine.</text>
        <dbReference type="EC" id="2.7.13.3"/>
    </reaction>
</comment>
<protein>
    <recommendedName>
        <fullName evidence="2">histidine kinase</fullName>
        <ecNumber evidence="2">2.7.13.3</ecNumber>
    </recommendedName>
</protein>
<dbReference type="SUPFAM" id="SSF47384">
    <property type="entry name" value="Homodimeric domain of signal transducing histidine kinase"/>
    <property type="match status" value="1"/>
</dbReference>
<feature type="domain" description="Histidine kinase" evidence="7">
    <location>
        <begin position="175"/>
        <end position="385"/>
    </location>
</feature>
<dbReference type="InterPro" id="IPR039379">
    <property type="entry name" value="Protoglobin_sensor_dom"/>
</dbReference>
<dbReference type="Pfam" id="PF11563">
    <property type="entry name" value="Protoglobin"/>
    <property type="match status" value="1"/>
</dbReference>
<dbReference type="GO" id="GO:0019825">
    <property type="term" value="F:oxygen binding"/>
    <property type="evidence" value="ECO:0007669"/>
    <property type="project" value="InterPro"/>
</dbReference>
<keyword evidence="3" id="KW-0597">Phosphoprotein</keyword>
<dbReference type="SMART" id="SM00387">
    <property type="entry name" value="HATPase_c"/>
    <property type="match status" value="1"/>
</dbReference>
<dbReference type="Gene3D" id="1.10.490.10">
    <property type="entry name" value="Globins"/>
    <property type="match status" value="1"/>
</dbReference>
<dbReference type="InterPro" id="IPR044398">
    <property type="entry name" value="Globin-sensor_dom"/>
</dbReference>
<dbReference type="SUPFAM" id="SSF55874">
    <property type="entry name" value="ATPase domain of HSP90 chaperone/DNA topoisomerase II/histidine kinase"/>
    <property type="match status" value="1"/>
</dbReference>
<dbReference type="OrthoDB" id="5526724at2"/>
<dbReference type="PANTHER" id="PTHR43711">
    <property type="entry name" value="TWO-COMPONENT HISTIDINE KINASE"/>
    <property type="match status" value="1"/>
</dbReference>
<evidence type="ECO:0000259" key="7">
    <source>
        <dbReference type="PROSITE" id="PS50109"/>
    </source>
</evidence>
<keyword evidence="4" id="KW-0808">Transferase</keyword>
<dbReference type="AlphaFoldDB" id="A0A5C6X2X3"/>
<dbReference type="SMART" id="SM00388">
    <property type="entry name" value="HisKA"/>
    <property type="match status" value="1"/>
</dbReference>
<comment type="caution">
    <text evidence="8">The sequence shown here is derived from an EMBL/GenBank/DDBJ whole genome shotgun (WGS) entry which is preliminary data.</text>
</comment>
<evidence type="ECO:0000256" key="2">
    <source>
        <dbReference type="ARBA" id="ARBA00012438"/>
    </source>
</evidence>
<evidence type="ECO:0000256" key="4">
    <source>
        <dbReference type="ARBA" id="ARBA00022679"/>
    </source>
</evidence>
<dbReference type="GO" id="GO:0000155">
    <property type="term" value="F:phosphorelay sensor kinase activity"/>
    <property type="evidence" value="ECO:0007669"/>
    <property type="project" value="InterPro"/>
</dbReference>
<dbReference type="CDD" id="cd01068">
    <property type="entry name" value="globin_sensor"/>
    <property type="match status" value="1"/>
</dbReference>
<dbReference type="InterPro" id="IPR036097">
    <property type="entry name" value="HisK_dim/P_sf"/>
</dbReference>
<dbReference type="EMBL" id="VOSM01000006">
    <property type="protein sequence ID" value="TXD36183.1"/>
    <property type="molecule type" value="Genomic_DNA"/>
</dbReference>
<accession>A0A5C6X2X3</accession>
<dbReference type="Proteomes" id="UP000321412">
    <property type="component" value="Unassembled WGS sequence"/>
</dbReference>
<evidence type="ECO:0000313" key="9">
    <source>
        <dbReference type="Proteomes" id="UP000321412"/>
    </source>
</evidence>
<dbReference type="PRINTS" id="PR00344">
    <property type="entry name" value="BCTRLSENSOR"/>
</dbReference>
<evidence type="ECO:0000313" key="8">
    <source>
        <dbReference type="EMBL" id="TXD36183.1"/>
    </source>
</evidence>
<dbReference type="InterPro" id="IPR003594">
    <property type="entry name" value="HATPase_dom"/>
</dbReference>
<dbReference type="Gene3D" id="3.30.565.10">
    <property type="entry name" value="Histidine kinase-like ATPase, C-terminal domain"/>
    <property type="match status" value="1"/>
</dbReference>
<dbReference type="PROSITE" id="PS50109">
    <property type="entry name" value="HIS_KIN"/>
    <property type="match status" value="1"/>
</dbReference>
<sequence>MMHFFDEIKSYVGFTDDDAARLKALGPLVEPRFSEVVVAFYDALMAHPRARGVFVGPEQIDRLRASLKVWLGELFEGRYDDAYFAHRQHIGRVHVNVGLLPQFMFGAMNLIRHGFLEILSDQQARLEDDPVILGLRHAVTSVDRILDIELTIMVQSYWDSLMKQKLEIPAALATGLAHEVRNPLNAIGLQMTLLERRLRSSEVDEGVYGQVLEAVRAELRRIQGLNSEILDFAKPVDIHTGPADVAEIFYEIRRNHELTLEAGGVQMDIEVDGDPVMVCDRDRLMQVFINLMTNAVEAMPEGGHIRVEVVQNESGLRVEFGDSGPGMSPAMKYRIFDLFYTSKASGTGIGLAIARKIVEAHGGSIDVLSRPGEGTTFTVYLPYPRRDAEDEVER</sequence>
<dbReference type="Pfam" id="PF02518">
    <property type="entry name" value="HATPase_c"/>
    <property type="match status" value="1"/>
</dbReference>
<dbReference type="CDD" id="cd00082">
    <property type="entry name" value="HisKA"/>
    <property type="match status" value="1"/>
</dbReference>
<evidence type="ECO:0000256" key="6">
    <source>
        <dbReference type="ARBA" id="ARBA00023012"/>
    </source>
</evidence>
<dbReference type="PANTHER" id="PTHR43711:SF1">
    <property type="entry name" value="HISTIDINE KINASE 1"/>
    <property type="match status" value="1"/>
</dbReference>
<dbReference type="InterPro" id="IPR050736">
    <property type="entry name" value="Sensor_HK_Regulatory"/>
</dbReference>
<dbReference type="EC" id="2.7.13.3" evidence="2"/>
<dbReference type="InterPro" id="IPR005467">
    <property type="entry name" value="His_kinase_dom"/>
</dbReference>
<dbReference type="Gene3D" id="1.10.287.130">
    <property type="match status" value="1"/>
</dbReference>
<name>A0A5C6X2X3_9DELT</name>
<proteinExistence type="predicted"/>
<dbReference type="InterPro" id="IPR004358">
    <property type="entry name" value="Sig_transdc_His_kin-like_C"/>
</dbReference>
<keyword evidence="9" id="KW-1185">Reference proteome</keyword>
<evidence type="ECO:0000256" key="5">
    <source>
        <dbReference type="ARBA" id="ARBA00022777"/>
    </source>
</evidence>
<keyword evidence="6" id="KW-0902">Two-component regulatory system</keyword>
<dbReference type="SUPFAM" id="SSF46458">
    <property type="entry name" value="Globin-like"/>
    <property type="match status" value="1"/>
</dbReference>
<dbReference type="Pfam" id="PF00512">
    <property type="entry name" value="HisKA"/>
    <property type="match status" value="1"/>
</dbReference>
<gene>
    <name evidence="8" type="ORF">FRC98_13755</name>
</gene>
<evidence type="ECO:0000256" key="1">
    <source>
        <dbReference type="ARBA" id="ARBA00000085"/>
    </source>
</evidence>
<keyword evidence="5" id="KW-0418">Kinase</keyword>
<dbReference type="InterPro" id="IPR036890">
    <property type="entry name" value="HATPase_C_sf"/>
</dbReference>
<dbReference type="InterPro" id="IPR009050">
    <property type="entry name" value="Globin-like_sf"/>
</dbReference>
<dbReference type="FunFam" id="3.30.565.10:FF:000006">
    <property type="entry name" value="Sensor histidine kinase WalK"/>
    <property type="match status" value="1"/>
</dbReference>
<evidence type="ECO:0000256" key="3">
    <source>
        <dbReference type="ARBA" id="ARBA00022553"/>
    </source>
</evidence>
<dbReference type="InterPro" id="IPR012292">
    <property type="entry name" value="Globin/Proto"/>
</dbReference>
<dbReference type="GO" id="GO:0020037">
    <property type="term" value="F:heme binding"/>
    <property type="evidence" value="ECO:0007669"/>
    <property type="project" value="InterPro"/>
</dbReference>
<reference evidence="8 9" key="1">
    <citation type="submission" date="2019-08" db="EMBL/GenBank/DDBJ databases">
        <title>Bradymonadales sp. TMQ4.</title>
        <authorList>
            <person name="Liang Q."/>
        </authorList>
    </citation>
    <scope>NUCLEOTIDE SEQUENCE [LARGE SCALE GENOMIC DNA]</scope>
    <source>
        <strain evidence="8 9">TMQ4</strain>
    </source>
</reference>
<organism evidence="8 9">
    <name type="scientific">Lujinxingia vulgaris</name>
    <dbReference type="NCBI Taxonomy" id="2600176"/>
    <lineage>
        <taxon>Bacteria</taxon>
        <taxon>Deltaproteobacteria</taxon>
        <taxon>Bradymonadales</taxon>
        <taxon>Lujinxingiaceae</taxon>
        <taxon>Lujinxingia</taxon>
    </lineage>
</organism>
<dbReference type="InterPro" id="IPR003661">
    <property type="entry name" value="HisK_dim/P_dom"/>
</dbReference>